<dbReference type="Proteomes" id="UP000271554">
    <property type="component" value="Chromosome"/>
</dbReference>
<keyword evidence="3" id="KW-1185">Reference proteome</keyword>
<feature type="compositionally biased region" description="Basic and acidic residues" evidence="1">
    <location>
        <begin position="7"/>
        <end position="20"/>
    </location>
</feature>
<proteinExistence type="predicted"/>
<dbReference type="AlphaFoldDB" id="A0A387H3S9"/>
<protein>
    <submittedName>
        <fullName evidence="2">Uncharacterized protein</fullName>
    </submittedName>
</protein>
<dbReference type="KEGG" id="shun:DWB77_00453"/>
<name>A0A387H3S9_9ACTN</name>
<gene>
    <name evidence="2" type="ORF">DWB77_00453</name>
</gene>
<feature type="region of interest" description="Disordered" evidence="1">
    <location>
        <begin position="1"/>
        <end position="45"/>
    </location>
</feature>
<organism evidence="2 3">
    <name type="scientific">Streptomyces hundungensis</name>
    <dbReference type="NCBI Taxonomy" id="1077946"/>
    <lineage>
        <taxon>Bacteria</taxon>
        <taxon>Bacillati</taxon>
        <taxon>Actinomycetota</taxon>
        <taxon>Actinomycetes</taxon>
        <taxon>Kitasatosporales</taxon>
        <taxon>Streptomycetaceae</taxon>
        <taxon>Streptomyces</taxon>
    </lineage>
</organism>
<evidence type="ECO:0000313" key="2">
    <source>
        <dbReference type="EMBL" id="AYG78346.1"/>
    </source>
</evidence>
<evidence type="ECO:0000313" key="3">
    <source>
        <dbReference type="Proteomes" id="UP000271554"/>
    </source>
</evidence>
<sequence>MVSRLSDPGDRFERKAEANARRAMASSPVQRDAVETAQERTPTLGPAVVQRYHQGILRAPDHEVLNLKVSATGQYFMIVNEYDTTTIWGSTNAAAPRYCRPTEQQNVTLTLQVGNDTLTGVYTEYEPETTFLADCSHTAEEIMHRKRLLMGQDASRIRSGAVFGGDGHNGNIREAVTYAQNRGVGNGEERPDPGEAFSIIETQWDMEDADHEDASPMNESGWPYHVAAVVAMDGDDRIAIEQTVGSSDAVQHQGYEGIIDIYTSGSLAGGAALPASFHGRHGGAFSQGGVTVTLAPINQGQVRKETRTRRHMDG</sequence>
<reference evidence="2 3" key="1">
    <citation type="submission" date="2018-10" db="EMBL/GenBank/DDBJ databases">
        <title>Relationship between Morphology and Antimicrobial Activity in Streptomyces.</title>
        <authorList>
            <person name="Kang H.J."/>
            <person name="Kim S.B."/>
        </authorList>
    </citation>
    <scope>NUCLEOTIDE SEQUENCE [LARGE SCALE GENOMIC DNA]</scope>
    <source>
        <strain evidence="2 3">BH38</strain>
    </source>
</reference>
<dbReference type="EMBL" id="CP032698">
    <property type="protein sequence ID" value="AYG78346.1"/>
    <property type="molecule type" value="Genomic_DNA"/>
</dbReference>
<accession>A0A387H3S9</accession>
<evidence type="ECO:0000256" key="1">
    <source>
        <dbReference type="SAM" id="MobiDB-lite"/>
    </source>
</evidence>